<reference evidence="2 3" key="1">
    <citation type="submission" date="2021-04" db="EMBL/GenBank/DDBJ databases">
        <title>Whole-genome sequencing of Saccharopolyspora endophytica KCTC 19397.</title>
        <authorList>
            <person name="Ay H."/>
            <person name="Saygin H."/>
            <person name="Sahin N."/>
        </authorList>
    </citation>
    <scope>NUCLEOTIDE SEQUENCE [LARGE SCALE GENOMIC DNA]</scope>
    <source>
        <strain evidence="2 3">KCTC 19397</strain>
    </source>
</reference>
<dbReference type="SUPFAM" id="SSF52980">
    <property type="entry name" value="Restriction endonuclease-like"/>
    <property type="match status" value="1"/>
</dbReference>
<keyword evidence="2" id="KW-0378">Hydrolase</keyword>
<dbReference type="GO" id="GO:0004519">
    <property type="term" value="F:endonuclease activity"/>
    <property type="evidence" value="ECO:0007669"/>
    <property type="project" value="UniProtKB-KW"/>
</dbReference>
<dbReference type="Gene3D" id="3.90.1570.10">
    <property type="entry name" value="tt1808, chain A"/>
    <property type="match status" value="1"/>
</dbReference>
<dbReference type="InterPro" id="IPR011335">
    <property type="entry name" value="Restrct_endonuc-II-like"/>
</dbReference>
<proteinExistence type="predicted"/>
<gene>
    <name evidence="2" type="ORF">KBO27_31590</name>
</gene>
<dbReference type="PANTHER" id="PTHR34107">
    <property type="entry name" value="SLL0198 PROTEIN-RELATED"/>
    <property type="match status" value="1"/>
</dbReference>
<protein>
    <submittedName>
        <fullName evidence="2">Uma2 family endonuclease</fullName>
    </submittedName>
</protein>
<dbReference type="PANTHER" id="PTHR34107:SF2">
    <property type="entry name" value="SLL0888 PROTEIN"/>
    <property type="match status" value="1"/>
</dbReference>
<sequence length="192" mass="21691">MSVMTWPDHLMTLEEFEQLPEDNSRRYELQEGVLQATPKAISYHQLVIKRLTHALDKVLPEGWTSLPESEIVLAERYPPTVRIPDVVVLSEDRAEDGTKLYGQDVALAVEVLSPGSQRSDNLIKRAEYAEAGIPAYWILDVESRPKLAANVLVDGVYKEIFNGAGVFLTEQPFDLRIDLDVLRKRTGSSKRE</sequence>
<feature type="domain" description="Putative restriction endonuclease" evidence="1">
    <location>
        <begin position="13"/>
        <end position="158"/>
    </location>
</feature>
<dbReference type="CDD" id="cd06260">
    <property type="entry name" value="DUF820-like"/>
    <property type="match status" value="1"/>
</dbReference>
<dbReference type="InterPro" id="IPR012296">
    <property type="entry name" value="Nuclease_put_TT1808"/>
</dbReference>
<dbReference type="Pfam" id="PF05685">
    <property type="entry name" value="Uma2"/>
    <property type="match status" value="1"/>
</dbReference>
<evidence type="ECO:0000259" key="1">
    <source>
        <dbReference type="Pfam" id="PF05685"/>
    </source>
</evidence>
<organism evidence="2 3">
    <name type="scientific">Saccharopolyspora endophytica</name>
    <dbReference type="NCBI Taxonomy" id="543886"/>
    <lineage>
        <taxon>Bacteria</taxon>
        <taxon>Bacillati</taxon>
        <taxon>Actinomycetota</taxon>
        <taxon>Actinomycetes</taxon>
        <taxon>Pseudonocardiales</taxon>
        <taxon>Pseudonocardiaceae</taxon>
        <taxon>Saccharopolyspora</taxon>
    </lineage>
</organism>
<dbReference type="EMBL" id="JAGPXE010000020">
    <property type="protein sequence ID" value="MBQ0928510.1"/>
    <property type="molecule type" value="Genomic_DNA"/>
</dbReference>
<comment type="caution">
    <text evidence="2">The sequence shown here is derived from an EMBL/GenBank/DDBJ whole genome shotgun (WGS) entry which is preliminary data.</text>
</comment>
<evidence type="ECO:0000313" key="3">
    <source>
        <dbReference type="Proteomes" id="UP000674084"/>
    </source>
</evidence>
<dbReference type="Proteomes" id="UP000674084">
    <property type="component" value="Unassembled WGS sequence"/>
</dbReference>
<keyword evidence="3" id="KW-1185">Reference proteome</keyword>
<keyword evidence="2" id="KW-0255">Endonuclease</keyword>
<dbReference type="InterPro" id="IPR008538">
    <property type="entry name" value="Uma2"/>
</dbReference>
<evidence type="ECO:0000313" key="2">
    <source>
        <dbReference type="EMBL" id="MBQ0928510.1"/>
    </source>
</evidence>
<keyword evidence="2" id="KW-0540">Nuclease</keyword>
<accession>A0ABS5DQE0</accession>
<name>A0ABS5DQE0_9PSEU</name>